<dbReference type="InterPro" id="IPR023921">
    <property type="entry name" value="ADH_Zn_actinomycetes"/>
</dbReference>
<dbReference type="GO" id="GO:0016491">
    <property type="term" value="F:oxidoreductase activity"/>
    <property type="evidence" value="ECO:0007669"/>
    <property type="project" value="UniProtKB-KW"/>
</dbReference>
<dbReference type="EC" id="1.1.99.36" evidence="8"/>
<dbReference type="SMART" id="SM00829">
    <property type="entry name" value="PKS_ER"/>
    <property type="match status" value="1"/>
</dbReference>
<name>A0ABT4TFS7_9ACTN</name>
<dbReference type="RefSeq" id="WP_270676050.1">
    <property type="nucleotide sequence ID" value="NZ_JAQFWP010000004.1"/>
</dbReference>
<keyword evidence="9" id="KW-1185">Reference proteome</keyword>
<gene>
    <name evidence="8" type="ORF">O4U47_03465</name>
</gene>
<organism evidence="8 9">
    <name type="scientific">Nocardiopsis suaedae</name>
    <dbReference type="NCBI Taxonomy" id="3018444"/>
    <lineage>
        <taxon>Bacteria</taxon>
        <taxon>Bacillati</taxon>
        <taxon>Actinomycetota</taxon>
        <taxon>Actinomycetes</taxon>
        <taxon>Streptosporangiales</taxon>
        <taxon>Nocardiopsidaceae</taxon>
        <taxon>Nocardiopsis</taxon>
    </lineage>
</organism>
<evidence type="ECO:0000313" key="9">
    <source>
        <dbReference type="Proteomes" id="UP001165685"/>
    </source>
</evidence>
<keyword evidence="3 6" id="KW-0862">Zinc</keyword>
<dbReference type="EMBL" id="JAQFWP010000004">
    <property type="protein sequence ID" value="MDA2803557.1"/>
    <property type="molecule type" value="Genomic_DNA"/>
</dbReference>
<dbReference type="Gene3D" id="3.90.180.10">
    <property type="entry name" value="Medium-chain alcohol dehydrogenases, catalytic domain"/>
    <property type="match status" value="1"/>
</dbReference>
<evidence type="ECO:0000256" key="1">
    <source>
        <dbReference type="ARBA" id="ARBA00008072"/>
    </source>
</evidence>
<dbReference type="Pfam" id="PF08240">
    <property type="entry name" value="ADH_N"/>
    <property type="match status" value="1"/>
</dbReference>
<protein>
    <submittedName>
        <fullName evidence="8">NDMA-dependent alcohol dehydrogenase</fullName>
        <ecNumber evidence="8">1.1.99.36</ecNumber>
    </submittedName>
</protein>
<dbReference type="InterPro" id="IPR013149">
    <property type="entry name" value="ADH-like_C"/>
</dbReference>
<dbReference type="PANTHER" id="PTHR43880:SF12">
    <property type="entry name" value="ALCOHOL DEHYDROGENASE CLASS-3"/>
    <property type="match status" value="1"/>
</dbReference>
<evidence type="ECO:0000313" key="8">
    <source>
        <dbReference type="EMBL" id="MDA2803557.1"/>
    </source>
</evidence>
<sequence>MPNTATTARAAAIMEQPGSWRIVDVEPGEPRAGEVLVRFRAAGLCHSDAHAASGAMPVSRLPLIGGHEGAGVVEEVGPGVDRLAPGDRVAAQFVPTCGRCPNCRRGRMNMCDLAVFGLAGSMPDGTYRARVGGREAGQMTMLGTFAERAVVPQYSLVPIPGDVSFEAAALVSCGVLTGWGSAVNAAGVEAGDTVIVMGTGGVGMNALQGAAARGAAHVIAVDPVPFKQEAARGFGATAAFGTMAEAADHARLATGGQGADSAIVCVGNLEPGHVAEAVAAIGRGSTVVVTGIGDASEVGLPISLWELAMTEKRIQGTLYGTHTPGDGIPRLLEMYKAGRLKLDELITRRYKLDEIGAAYEDLHAGRIIRGVVLHGDEDGAG</sequence>
<evidence type="ECO:0000256" key="4">
    <source>
        <dbReference type="ARBA" id="ARBA00023002"/>
    </source>
</evidence>
<evidence type="ECO:0000259" key="7">
    <source>
        <dbReference type="SMART" id="SM00829"/>
    </source>
</evidence>
<dbReference type="SUPFAM" id="SSF50129">
    <property type="entry name" value="GroES-like"/>
    <property type="match status" value="1"/>
</dbReference>
<dbReference type="Proteomes" id="UP001165685">
    <property type="component" value="Unassembled WGS sequence"/>
</dbReference>
<dbReference type="InterPro" id="IPR011032">
    <property type="entry name" value="GroES-like_sf"/>
</dbReference>
<feature type="domain" description="Enoyl reductase (ER)" evidence="7">
    <location>
        <begin position="18"/>
        <end position="373"/>
    </location>
</feature>
<dbReference type="InterPro" id="IPR002328">
    <property type="entry name" value="ADH_Zn_CS"/>
</dbReference>
<dbReference type="InterPro" id="IPR013154">
    <property type="entry name" value="ADH-like_N"/>
</dbReference>
<dbReference type="InterPro" id="IPR036291">
    <property type="entry name" value="NAD(P)-bd_dom_sf"/>
</dbReference>
<dbReference type="InterPro" id="IPR020843">
    <property type="entry name" value="ER"/>
</dbReference>
<evidence type="ECO:0000256" key="3">
    <source>
        <dbReference type="ARBA" id="ARBA00022833"/>
    </source>
</evidence>
<comment type="cofactor">
    <cofactor evidence="6">
        <name>Zn(2+)</name>
        <dbReference type="ChEBI" id="CHEBI:29105"/>
    </cofactor>
</comment>
<dbReference type="Gene3D" id="3.40.50.720">
    <property type="entry name" value="NAD(P)-binding Rossmann-like Domain"/>
    <property type="match status" value="1"/>
</dbReference>
<evidence type="ECO:0000256" key="5">
    <source>
        <dbReference type="ARBA" id="ARBA00023027"/>
    </source>
</evidence>
<dbReference type="PROSITE" id="PS00059">
    <property type="entry name" value="ADH_ZINC"/>
    <property type="match status" value="1"/>
</dbReference>
<dbReference type="SUPFAM" id="SSF51735">
    <property type="entry name" value="NAD(P)-binding Rossmann-fold domains"/>
    <property type="match status" value="1"/>
</dbReference>
<dbReference type="CDD" id="cd08279">
    <property type="entry name" value="Zn_ADH_class_III"/>
    <property type="match status" value="1"/>
</dbReference>
<accession>A0ABT4TFS7</accession>
<dbReference type="Pfam" id="PF00107">
    <property type="entry name" value="ADH_zinc_N"/>
    <property type="match status" value="1"/>
</dbReference>
<comment type="similarity">
    <text evidence="1 6">Belongs to the zinc-containing alcohol dehydrogenase family.</text>
</comment>
<keyword evidence="5" id="KW-0520">NAD</keyword>
<keyword evidence="4 8" id="KW-0560">Oxidoreductase</keyword>
<comment type="caution">
    <text evidence="8">The sequence shown here is derived from an EMBL/GenBank/DDBJ whole genome shotgun (WGS) entry which is preliminary data.</text>
</comment>
<reference evidence="8" key="1">
    <citation type="submission" date="2023-01" db="EMBL/GenBank/DDBJ databases">
        <title>Draft genome sequence of Nocardiopsis sp. LSu2-4 isolated from halophytes.</title>
        <authorList>
            <person name="Duangmal K."/>
            <person name="Chantavorakit T."/>
        </authorList>
    </citation>
    <scope>NUCLEOTIDE SEQUENCE</scope>
    <source>
        <strain evidence="8">LSu2-4</strain>
    </source>
</reference>
<evidence type="ECO:0000256" key="2">
    <source>
        <dbReference type="ARBA" id="ARBA00022723"/>
    </source>
</evidence>
<dbReference type="PANTHER" id="PTHR43880">
    <property type="entry name" value="ALCOHOL DEHYDROGENASE"/>
    <property type="match status" value="1"/>
</dbReference>
<keyword evidence="2 6" id="KW-0479">Metal-binding</keyword>
<proteinExistence type="inferred from homology"/>
<evidence type="ECO:0000256" key="6">
    <source>
        <dbReference type="RuleBase" id="RU361277"/>
    </source>
</evidence>
<dbReference type="NCBIfam" id="TIGR03989">
    <property type="entry name" value="Rxyl_3153"/>
    <property type="match status" value="1"/>
</dbReference>